<protein>
    <submittedName>
        <fullName evidence="1">Uncharacterized protein</fullName>
    </submittedName>
</protein>
<proteinExistence type="predicted"/>
<name>A0ACC1TCF5_9APHY</name>
<organism evidence="1 2">
    <name type="scientific">Phlebia brevispora</name>
    <dbReference type="NCBI Taxonomy" id="194682"/>
    <lineage>
        <taxon>Eukaryota</taxon>
        <taxon>Fungi</taxon>
        <taxon>Dikarya</taxon>
        <taxon>Basidiomycota</taxon>
        <taxon>Agaricomycotina</taxon>
        <taxon>Agaricomycetes</taxon>
        <taxon>Polyporales</taxon>
        <taxon>Meruliaceae</taxon>
        <taxon>Phlebia</taxon>
    </lineage>
</organism>
<keyword evidence="2" id="KW-1185">Reference proteome</keyword>
<sequence length="935" mass="103818">MVNTLFNQLYIRHTALSLFSILKDMIHPTPRIDRLIGRIIDQGRLCLVEPLGQGSGGVVFRAVDTSSSTTGPKEYAVKCSIKGAEGSRPYIFQRREIHFHSAVSSHPNVVTLHRVVEEGRYLFLVLDYCPGGDMFKFLTERHTYCRNDELVKNVFLQLIDAVQACHSRGVFHRDIKPENIMCNEEGTVIRLGDFGLSTNSKASNNFGAGTTGYMSPECIGYNGGPDSYSPRSNDVWSLGIIFTSMISGHNPWKRAVMTDDCFRAFIRDPNFLRTMLPISKAANNILQRIFVSPPRRIRLARLRELVVQADTFFMSDDEIAEANVHVQSAAASYLGVQPSGSEDDAFSSVLIFDVANRICDRKEIVGGAEDVKKTQSLPSASPVTHLVPLPRGSRSRPTTLTAEVISDIESHRTTRTKRPLPPPQPMPSFGDLVKTVSPDDGGRQRKRWRSDFSGFFRRIMDRVCPLQDSKKVTLTTVLFMRLLTPTASRAQSSRYGETIDAGRLQLVEALGEGAYGVVFRAVEQLGATTSLFKSPKEYAVKVLHKAHGATSEGRCQSREIVLHKIASEHPNVLTLHQVIEDDWFIYLVLDYCPGGDLFGAVLERRMYCQNDALIKSVFVQILDAVQSCHEKGIYHRDLKPENVFVSKDGSKVFLGDFGLATDVERSSSFSCGSSYYMSPECIGEEFGFTPYSTPASDVWSLGMLLANLITGRNPWRKATTVDEHFHRYMADKDFLREVIPVSEAAADIFHKIFTFSSSERITIPELREEILSVKTFFPSESELAAVASRKKKGKVAEASCSPIAYVAPKVVVKEMDIGACIFLQDDPEDEEYLFDSPDPDAPIPDYAPTYPLPTTITLVEDGDLLFADALSNCTTPASSAPVTPADTLVGDPMDLGKVKDLEGDEEEEGSYFPAKNAIVSWIRPSLRRMIGLADL</sequence>
<gene>
    <name evidence="1" type="ORF">NM688_g1030</name>
</gene>
<comment type="caution">
    <text evidence="1">The sequence shown here is derived from an EMBL/GenBank/DDBJ whole genome shotgun (WGS) entry which is preliminary data.</text>
</comment>
<evidence type="ECO:0000313" key="1">
    <source>
        <dbReference type="EMBL" id="KAJ3558251.1"/>
    </source>
</evidence>
<accession>A0ACC1TCF5</accession>
<dbReference type="EMBL" id="JANHOG010000100">
    <property type="protein sequence ID" value="KAJ3558251.1"/>
    <property type="molecule type" value="Genomic_DNA"/>
</dbReference>
<evidence type="ECO:0000313" key="2">
    <source>
        <dbReference type="Proteomes" id="UP001148662"/>
    </source>
</evidence>
<dbReference type="Proteomes" id="UP001148662">
    <property type="component" value="Unassembled WGS sequence"/>
</dbReference>
<reference evidence="1" key="1">
    <citation type="submission" date="2022-07" db="EMBL/GenBank/DDBJ databases">
        <title>Genome Sequence of Phlebia brevispora.</title>
        <authorList>
            <person name="Buettner E."/>
        </authorList>
    </citation>
    <scope>NUCLEOTIDE SEQUENCE</scope>
    <source>
        <strain evidence="1">MPL23</strain>
    </source>
</reference>